<evidence type="ECO:0000313" key="1">
    <source>
        <dbReference type="EMBL" id="SPK70279.1"/>
    </source>
</evidence>
<organism evidence="1 2">
    <name type="scientific">Cupriavidus taiwanensis</name>
    <dbReference type="NCBI Taxonomy" id="164546"/>
    <lineage>
        <taxon>Bacteria</taxon>
        <taxon>Pseudomonadati</taxon>
        <taxon>Pseudomonadota</taxon>
        <taxon>Betaproteobacteria</taxon>
        <taxon>Burkholderiales</taxon>
        <taxon>Burkholderiaceae</taxon>
        <taxon>Cupriavidus</taxon>
    </lineage>
</organism>
<gene>
    <name evidence="1" type="ORF">CT19425_U470008</name>
</gene>
<protein>
    <submittedName>
        <fullName evidence="1">Uncharacterized protein</fullName>
    </submittedName>
</protein>
<evidence type="ECO:0000313" key="2">
    <source>
        <dbReference type="Proteomes" id="UP000255505"/>
    </source>
</evidence>
<sequence length="61" mass="6805">MHPSRLYVSPDNASLIAPDVSSGVFSLVFEEFGGLNCHMPAFVPWPWTNSRCTKAIALPRW</sequence>
<accession>A0A375I9U9</accession>
<dbReference type="AlphaFoldDB" id="A0A375I9U9"/>
<proteinExistence type="predicted"/>
<dbReference type="EMBL" id="OOEF01000042">
    <property type="protein sequence ID" value="SPK70279.1"/>
    <property type="molecule type" value="Genomic_DNA"/>
</dbReference>
<dbReference type="Proteomes" id="UP000255505">
    <property type="component" value="Unassembled WGS sequence"/>
</dbReference>
<reference evidence="1 2" key="1">
    <citation type="submission" date="2018-01" db="EMBL/GenBank/DDBJ databases">
        <authorList>
            <person name="Gaut B.S."/>
            <person name="Morton B.R."/>
            <person name="Clegg M.T."/>
            <person name="Duvall M.R."/>
        </authorList>
    </citation>
    <scope>NUCLEOTIDE SEQUENCE [LARGE SCALE GENOMIC DNA]</scope>
    <source>
        <strain evidence="1">Cupriavidus taiwanensis LMG 19425</strain>
    </source>
</reference>
<name>A0A375I9U9_9BURK</name>